<dbReference type="SMART" id="SM00645">
    <property type="entry name" value="Pept_C1"/>
    <property type="match status" value="1"/>
</dbReference>
<evidence type="ECO:0000313" key="7">
    <source>
        <dbReference type="EMBL" id="KAF4656020.1"/>
    </source>
</evidence>
<keyword evidence="4" id="KW-0732">Signal</keyword>
<gene>
    <name evidence="7" type="ORF">FOL47_009190</name>
</gene>
<organism evidence="7 8">
    <name type="scientific">Perkinsus chesapeaki</name>
    <name type="common">Clam parasite</name>
    <name type="synonym">Perkinsus andrewsi</name>
    <dbReference type="NCBI Taxonomy" id="330153"/>
    <lineage>
        <taxon>Eukaryota</taxon>
        <taxon>Sar</taxon>
        <taxon>Alveolata</taxon>
        <taxon>Perkinsozoa</taxon>
        <taxon>Perkinsea</taxon>
        <taxon>Perkinsida</taxon>
        <taxon>Perkinsidae</taxon>
        <taxon>Perkinsus</taxon>
    </lineage>
</organism>
<evidence type="ECO:0000259" key="6">
    <source>
        <dbReference type="SMART" id="SM00848"/>
    </source>
</evidence>
<dbReference type="AlphaFoldDB" id="A0A7J6LA73"/>
<evidence type="ECO:0000256" key="3">
    <source>
        <dbReference type="ARBA" id="ARBA00023157"/>
    </source>
</evidence>
<dbReference type="Proteomes" id="UP000591131">
    <property type="component" value="Unassembled WGS sequence"/>
</dbReference>
<dbReference type="GO" id="GO:0008234">
    <property type="term" value="F:cysteine-type peptidase activity"/>
    <property type="evidence" value="ECO:0007669"/>
    <property type="project" value="InterPro"/>
</dbReference>
<protein>
    <submittedName>
        <fullName evidence="7">Uncharacterized protein</fullName>
    </submittedName>
</protein>
<comment type="similarity">
    <text evidence="1">Belongs to the peptidase C1 family.</text>
</comment>
<dbReference type="OrthoDB" id="190265at2759"/>
<evidence type="ECO:0000256" key="1">
    <source>
        <dbReference type="ARBA" id="ARBA00008455"/>
    </source>
</evidence>
<dbReference type="GO" id="GO:0006508">
    <property type="term" value="P:proteolysis"/>
    <property type="evidence" value="ECO:0007669"/>
    <property type="project" value="InterPro"/>
</dbReference>
<keyword evidence="2" id="KW-0865">Zymogen</keyword>
<evidence type="ECO:0000256" key="4">
    <source>
        <dbReference type="SAM" id="SignalP"/>
    </source>
</evidence>
<dbReference type="EMBL" id="JAAPAO010000623">
    <property type="protein sequence ID" value="KAF4656020.1"/>
    <property type="molecule type" value="Genomic_DNA"/>
</dbReference>
<dbReference type="Gene3D" id="3.90.70.10">
    <property type="entry name" value="Cysteine proteinases"/>
    <property type="match status" value="1"/>
</dbReference>
<proteinExistence type="inferred from homology"/>
<dbReference type="Pfam" id="PF00112">
    <property type="entry name" value="Peptidase_C1"/>
    <property type="match status" value="1"/>
</dbReference>
<keyword evidence="3" id="KW-1015">Disulfide bond</keyword>
<dbReference type="InterPro" id="IPR000169">
    <property type="entry name" value="Pept_cys_AS"/>
</dbReference>
<feature type="domain" description="Cathepsin propeptide inhibitor" evidence="6">
    <location>
        <begin position="26"/>
        <end position="80"/>
    </location>
</feature>
<dbReference type="Pfam" id="PF08246">
    <property type="entry name" value="Inhibitor_I29"/>
    <property type="match status" value="1"/>
</dbReference>
<comment type="caution">
    <text evidence="7">The sequence shown here is derived from an EMBL/GenBank/DDBJ whole genome shotgun (WGS) entry which is preliminary data.</text>
</comment>
<sequence>MVLFILVTLLITSSAVRGPVESKQAFMDYKAKFNLDFGTHDAEREAIFRENVRYIDETNAKNLSYRLGITKFTHLTDKEFRDMVSLGGFMRRPASGLRSYGKSNPAAFKFTGNPADLAQSVDWRQEGYVAPVKNQGKCGSCWAFSATGALEGLNKKMTGELVSLSEQQLVDCSNSFGDEGCHGGLMDYAFKYVEERGLESEDDYE</sequence>
<dbReference type="InterPro" id="IPR039417">
    <property type="entry name" value="Peptidase_C1A_papain-like"/>
</dbReference>
<dbReference type="PANTHER" id="PTHR12411">
    <property type="entry name" value="CYSTEINE PROTEASE FAMILY C1-RELATED"/>
    <property type="match status" value="1"/>
</dbReference>
<evidence type="ECO:0000313" key="8">
    <source>
        <dbReference type="Proteomes" id="UP000591131"/>
    </source>
</evidence>
<dbReference type="InterPro" id="IPR013201">
    <property type="entry name" value="Prot_inhib_I29"/>
</dbReference>
<dbReference type="InterPro" id="IPR013128">
    <property type="entry name" value="Peptidase_C1A"/>
</dbReference>
<accession>A0A7J6LA73</accession>
<dbReference type="InterPro" id="IPR000668">
    <property type="entry name" value="Peptidase_C1A_C"/>
</dbReference>
<dbReference type="SUPFAM" id="SSF54001">
    <property type="entry name" value="Cysteine proteinases"/>
    <property type="match status" value="1"/>
</dbReference>
<evidence type="ECO:0000256" key="2">
    <source>
        <dbReference type="ARBA" id="ARBA00023145"/>
    </source>
</evidence>
<feature type="domain" description="Peptidase C1A papain C-terminal" evidence="5">
    <location>
        <begin position="117"/>
        <end position="205"/>
    </location>
</feature>
<feature type="signal peptide" evidence="4">
    <location>
        <begin position="1"/>
        <end position="15"/>
    </location>
</feature>
<name>A0A7J6LA73_PERCH</name>
<dbReference type="PROSITE" id="PS00139">
    <property type="entry name" value="THIOL_PROTEASE_CYS"/>
    <property type="match status" value="1"/>
</dbReference>
<dbReference type="CDD" id="cd02248">
    <property type="entry name" value="Peptidase_C1A"/>
    <property type="match status" value="1"/>
</dbReference>
<feature type="chain" id="PRO_5029562782" evidence="4">
    <location>
        <begin position="16"/>
        <end position="205"/>
    </location>
</feature>
<dbReference type="SMART" id="SM00848">
    <property type="entry name" value="Inhibitor_I29"/>
    <property type="match status" value="1"/>
</dbReference>
<keyword evidence="8" id="KW-1185">Reference proteome</keyword>
<evidence type="ECO:0000259" key="5">
    <source>
        <dbReference type="SMART" id="SM00645"/>
    </source>
</evidence>
<reference evidence="7 8" key="1">
    <citation type="submission" date="2020-04" db="EMBL/GenBank/DDBJ databases">
        <title>Perkinsus chesapeaki whole genome sequence.</title>
        <authorList>
            <person name="Bogema D.R."/>
        </authorList>
    </citation>
    <scope>NUCLEOTIDE SEQUENCE [LARGE SCALE GENOMIC DNA]</scope>
    <source>
        <strain evidence="7">ATCC PRA-425</strain>
    </source>
</reference>
<dbReference type="InterPro" id="IPR038765">
    <property type="entry name" value="Papain-like_cys_pep_sf"/>
</dbReference>